<dbReference type="InterPro" id="IPR036191">
    <property type="entry name" value="RRF_sf"/>
</dbReference>
<accession>A0A2H0FIE4</accession>
<keyword evidence="2" id="KW-0648">Protein biosynthesis</keyword>
<dbReference type="FunFam" id="3.30.1360.40:FF:000001">
    <property type="entry name" value="Ribosome-recycling factor"/>
    <property type="match status" value="1"/>
</dbReference>
<dbReference type="Gene3D" id="3.30.1360.40">
    <property type="match status" value="1"/>
</dbReference>
<dbReference type="SUPFAM" id="SSF55194">
    <property type="entry name" value="Ribosome recycling factor, RRF"/>
    <property type="match status" value="1"/>
</dbReference>
<dbReference type="InterPro" id="IPR023584">
    <property type="entry name" value="Ribosome_recyc_fac_dom"/>
</dbReference>
<evidence type="ECO:0000256" key="1">
    <source>
        <dbReference type="ARBA" id="ARBA00005912"/>
    </source>
</evidence>
<feature type="coiled-coil region" evidence="3">
    <location>
        <begin position="127"/>
        <end position="154"/>
    </location>
</feature>
<evidence type="ECO:0000313" key="6">
    <source>
        <dbReference type="Proteomes" id="UP000230778"/>
    </source>
</evidence>
<comment type="caution">
    <text evidence="5">The sequence shown here is derived from an EMBL/GenBank/DDBJ whole genome shotgun (WGS) entry which is preliminary data.</text>
</comment>
<reference evidence="5 6" key="1">
    <citation type="submission" date="2017-09" db="EMBL/GenBank/DDBJ databases">
        <title>Depth-based differentiation of microbial function through sediment-hosted aquifers and enrichment of novel symbionts in the deep terrestrial subsurface.</title>
        <authorList>
            <person name="Probst A.J."/>
            <person name="Ladd B."/>
            <person name="Jarett J.K."/>
            <person name="Geller-Mcgrath D.E."/>
            <person name="Sieber C.M."/>
            <person name="Emerson J.B."/>
            <person name="Anantharaman K."/>
            <person name="Thomas B.C."/>
            <person name="Malmstrom R."/>
            <person name="Stieglmeier M."/>
            <person name="Klingl A."/>
            <person name="Woyke T."/>
            <person name="Ryan C.M."/>
            <person name="Banfield J.F."/>
        </authorList>
    </citation>
    <scope>NUCLEOTIDE SEQUENCE [LARGE SCALE GENOMIC DNA]</scope>
    <source>
        <strain evidence="5">CG18_big_fil_WC_8_21_14_2_50_37_10</strain>
    </source>
</reference>
<evidence type="ECO:0000256" key="3">
    <source>
        <dbReference type="SAM" id="Coils"/>
    </source>
</evidence>
<dbReference type="InterPro" id="IPR002661">
    <property type="entry name" value="Ribosome_recyc_fac"/>
</dbReference>
<name>A0A2H0FIE4_9BACT</name>
<dbReference type="GO" id="GO:0006412">
    <property type="term" value="P:translation"/>
    <property type="evidence" value="ECO:0007669"/>
    <property type="project" value="UniProtKB-KW"/>
</dbReference>
<organism evidence="5 6">
    <name type="scientific">Candidatus Nealsonbacteria bacterium CG18_big_fil_WC_8_21_14_2_50_37_10</name>
    <dbReference type="NCBI Taxonomy" id="1974717"/>
    <lineage>
        <taxon>Bacteria</taxon>
        <taxon>Candidatus Nealsoniibacteriota</taxon>
    </lineage>
</organism>
<evidence type="ECO:0000259" key="4">
    <source>
        <dbReference type="Pfam" id="PF01765"/>
    </source>
</evidence>
<dbReference type="PANTHER" id="PTHR20982">
    <property type="entry name" value="RIBOSOME RECYCLING FACTOR"/>
    <property type="match status" value="1"/>
</dbReference>
<sequence length="158" mass="18370">MRTGRASPSLVEDVVVECFGQKFPLKQLAIISIPETRQILIQPWDRSYIEGIVKALSETGIGANPVVDKKTVRINLPPLSEDYRKSLLHLVSEKQEEARRTIRKWRQAAWDEIQEGFREGKIREDDKFRAKDELQELVDEHNEKIEQMGEKKEKEIMA</sequence>
<gene>
    <name evidence="5" type="ORF">COW72_01920</name>
</gene>
<dbReference type="PANTHER" id="PTHR20982:SF3">
    <property type="entry name" value="MITOCHONDRIAL RIBOSOME RECYCLING FACTOR PSEUDO 1"/>
    <property type="match status" value="1"/>
</dbReference>
<dbReference type="AlphaFoldDB" id="A0A2H0FIE4"/>
<keyword evidence="3" id="KW-0175">Coiled coil</keyword>
<evidence type="ECO:0000313" key="5">
    <source>
        <dbReference type="EMBL" id="PIQ06478.1"/>
    </source>
</evidence>
<dbReference type="Proteomes" id="UP000230778">
    <property type="component" value="Unassembled WGS sequence"/>
</dbReference>
<dbReference type="Pfam" id="PF01765">
    <property type="entry name" value="RRF"/>
    <property type="match status" value="1"/>
</dbReference>
<protein>
    <submittedName>
        <fullName evidence="5">Ribosome recycling factor</fullName>
    </submittedName>
</protein>
<dbReference type="Gene3D" id="1.10.132.20">
    <property type="entry name" value="Ribosome-recycling factor"/>
    <property type="match status" value="1"/>
</dbReference>
<dbReference type="GO" id="GO:0043023">
    <property type="term" value="F:ribosomal large subunit binding"/>
    <property type="evidence" value="ECO:0007669"/>
    <property type="project" value="TreeGrafter"/>
</dbReference>
<dbReference type="EMBL" id="PCUC01000108">
    <property type="protein sequence ID" value="PIQ06478.1"/>
    <property type="molecule type" value="Genomic_DNA"/>
</dbReference>
<feature type="domain" description="Ribosome recycling factor" evidence="4">
    <location>
        <begin position="1"/>
        <end position="157"/>
    </location>
</feature>
<comment type="similarity">
    <text evidence="1">Belongs to the RRF family.</text>
</comment>
<proteinExistence type="inferred from homology"/>
<evidence type="ECO:0000256" key="2">
    <source>
        <dbReference type="ARBA" id="ARBA00022917"/>
    </source>
</evidence>